<dbReference type="Pfam" id="PF00270">
    <property type="entry name" value="DEAD"/>
    <property type="match status" value="1"/>
</dbReference>
<keyword evidence="3" id="KW-0413">Isomerase</keyword>
<evidence type="ECO:0000313" key="7">
    <source>
        <dbReference type="EMBL" id="KZO89592.1"/>
    </source>
</evidence>
<sequence length="218" mass="24415">MLRSETARFRNTTRALFIEALIQRSARLLVTTPTGSGKTLAVAYPYFAEPAGVSVLITPFQSLKLQAIERFKLANVPVSLRNSHTIFTHGIVVFSTEVAARDEFATWAISNAEVANISRIYIDEAHQLLINSEFRPVFNLMKSLSGCKAQFVLLTATLLPRYEEELVKRLNLIPEHFMVVRQPMVAWRAALRVHGEPDEGSDSTASGRQDQVCLDGRR</sequence>
<accession>A0A167FKL0</accession>
<dbReference type="Gene3D" id="3.40.50.300">
    <property type="entry name" value="P-loop containing nucleotide triphosphate hydrolases"/>
    <property type="match status" value="1"/>
</dbReference>
<evidence type="ECO:0000256" key="5">
    <source>
        <dbReference type="SAM" id="MobiDB-lite"/>
    </source>
</evidence>
<keyword evidence="8" id="KW-1185">Reference proteome</keyword>
<dbReference type="PROSITE" id="PS51192">
    <property type="entry name" value="HELICASE_ATP_BIND_1"/>
    <property type="match status" value="1"/>
</dbReference>
<keyword evidence="2" id="KW-0238">DNA-binding</keyword>
<dbReference type="InterPro" id="IPR011545">
    <property type="entry name" value="DEAD/DEAH_box_helicase_dom"/>
</dbReference>
<evidence type="ECO:0000256" key="3">
    <source>
        <dbReference type="ARBA" id="ARBA00023235"/>
    </source>
</evidence>
<dbReference type="OrthoDB" id="3266288at2759"/>
<dbReference type="GO" id="GO:0005737">
    <property type="term" value="C:cytoplasm"/>
    <property type="evidence" value="ECO:0007669"/>
    <property type="project" value="TreeGrafter"/>
</dbReference>
<dbReference type="GO" id="GO:0005524">
    <property type="term" value="F:ATP binding"/>
    <property type="evidence" value="ECO:0007669"/>
    <property type="project" value="InterPro"/>
</dbReference>
<reference evidence="7 8" key="1">
    <citation type="journal article" date="2016" name="Mol. Biol. Evol.">
        <title>Comparative Genomics of Early-Diverging Mushroom-Forming Fungi Provides Insights into the Origins of Lignocellulose Decay Capabilities.</title>
        <authorList>
            <person name="Nagy L.G."/>
            <person name="Riley R."/>
            <person name="Tritt A."/>
            <person name="Adam C."/>
            <person name="Daum C."/>
            <person name="Floudas D."/>
            <person name="Sun H."/>
            <person name="Yadav J.S."/>
            <person name="Pangilinan J."/>
            <person name="Larsson K.H."/>
            <person name="Matsuura K."/>
            <person name="Barry K."/>
            <person name="Labutti K."/>
            <person name="Kuo R."/>
            <person name="Ohm R.A."/>
            <person name="Bhattacharya S.S."/>
            <person name="Shirouzu T."/>
            <person name="Yoshinaga Y."/>
            <person name="Martin F.M."/>
            <person name="Grigoriev I.V."/>
            <person name="Hibbett D.S."/>
        </authorList>
    </citation>
    <scope>NUCLEOTIDE SEQUENCE [LARGE SCALE GENOMIC DNA]</scope>
    <source>
        <strain evidence="7 8">TUFC12733</strain>
    </source>
</reference>
<feature type="region of interest" description="Disordered" evidence="5">
    <location>
        <begin position="195"/>
        <end position="218"/>
    </location>
</feature>
<dbReference type="InterPro" id="IPR027417">
    <property type="entry name" value="P-loop_NTPase"/>
</dbReference>
<dbReference type="Proteomes" id="UP000076738">
    <property type="component" value="Unassembled WGS sequence"/>
</dbReference>
<keyword evidence="4" id="KW-0539">Nucleus</keyword>
<evidence type="ECO:0000313" key="8">
    <source>
        <dbReference type="Proteomes" id="UP000076738"/>
    </source>
</evidence>
<dbReference type="GO" id="GO:0003677">
    <property type="term" value="F:DNA binding"/>
    <property type="evidence" value="ECO:0007669"/>
    <property type="project" value="UniProtKB-KW"/>
</dbReference>
<dbReference type="AlphaFoldDB" id="A0A167FKL0"/>
<evidence type="ECO:0000256" key="1">
    <source>
        <dbReference type="ARBA" id="ARBA00005446"/>
    </source>
</evidence>
<dbReference type="GO" id="GO:0005634">
    <property type="term" value="C:nucleus"/>
    <property type="evidence" value="ECO:0007669"/>
    <property type="project" value="TreeGrafter"/>
</dbReference>
<evidence type="ECO:0000256" key="2">
    <source>
        <dbReference type="ARBA" id="ARBA00023125"/>
    </source>
</evidence>
<dbReference type="STRING" id="1330018.A0A167FKL0"/>
<name>A0A167FKL0_CALVF</name>
<comment type="similarity">
    <text evidence="1">Belongs to the helicase family. RecQ subfamily.</text>
</comment>
<feature type="domain" description="Helicase ATP-binding" evidence="6">
    <location>
        <begin position="19"/>
        <end position="176"/>
    </location>
</feature>
<dbReference type="EMBL" id="KV417378">
    <property type="protein sequence ID" value="KZO89592.1"/>
    <property type="molecule type" value="Genomic_DNA"/>
</dbReference>
<dbReference type="PANTHER" id="PTHR13710">
    <property type="entry name" value="DNA HELICASE RECQ FAMILY MEMBER"/>
    <property type="match status" value="1"/>
</dbReference>
<organism evidence="7 8">
    <name type="scientific">Calocera viscosa (strain TUFC12733)</name>
    <dbReference type="NCBI Taxonomy" id="1330018"/>
    <lineage>
        <taxon>Eukaryota</taxon>
        <taxon>Fungi</taxon>
        <taxon>Dikarya</taxon>
        <taxon>Basidiomycota</taxon>
        <taxon>Agaricomycotina</taxon>
        <taxon>Dacrymycetes</taxon>
        <taxon>Dacrymycetales</taxon>
        <taxon>Dacrymycetaceae</taxon>
        <taxon>Calocera</taxon>
    </lineage>
</organism>
<evidence type="ECO:0000259" key="6">
    <source>
        <dbReference type="PROSITE" id="PS51192"/>
    </source>
</evidence>
<gene>
    <name evidence="7" type="ORF">CALVIDRAFT_569790</name>
</gene>
<dbReference type="GO" id="GO:0000724">
    <property type="term" value="P:double-strand break repair via homologous recombination"/>
    <property type="evidence" value="ECO:0007669"/>
    <property type="project" value="TreeGrafter"/>
</dbReference>
<dbReference type="PANTHER" id="PTHR13710:SF153">
    <property type="entry name" value="RECQ-LIKE DNA HELICASE BLM"/>
    <property type="match status" value="1"/>
</dbReference>
<dbReference type="GO" id="GO:0043138">
    <property type="term" value="F:3'-5' DNA helicase activity"/>
    <property type="evidence" value="ECO:0007669"/>
    <property type="project" value="TreeGrafter"/>
</dbReference>
<dbReference type="SMART" id="SM00487">
    <property type="entry name" value="DEXDc"/>
    <property type="match status" value="1"/>
</dbReference>
<proteinExistence type="inferred from homology"/>
<dbReference type="InterPro" id="IPR014001">
    <property type="entry name" value="Helicase_ATP-bd"/>
</dbReference>
<evidence type="ECO:0000256" key="4">
    <source>
        <dbReference type="ARBA" id="ARBA00023242"/>
    </source>
</evidence>
<dbReference type="GO" id="GO:0009378">
    <property type="term" value="F:four-way junction helicase activity"/>
    <property type="evidence" value="ECO:0007669"/>
    <property type="project" value="TreeGrafter"/>
</dbReference>
<protein>
    <recommendedName>
        <fullName evidence="6">Helicase ATP-binding domain-containing protein</fullName>
    </recommendedName>
</protein>
<dbReference type="GO" id="GO:0005694">
    <property type="term" value="C:chromosome"/>
    <property type="evidence" value="ECO:0007669"/>
    <property type="project" value="TreeGrafter"/>
</dbReference>
<dbReference type="SUPFAM" id="SSF52540">
    <property type="entry name" value="P-loop containing nucleoside triphosphate hydrolases"/>
    <property type="match status" value="1"/>
</dbReference>